<comment type="caution">
    <text evidence="4">The sequence shown here is derived from an EMBL/GenBank/DDBJ whole genome shotgun (WGS) entry which is preliminary data.</text>
</comment>
<feature type="region of interest" description="Disordered" evidence="2">
    <location>
        <begin position="27"/>
        <end position="46"/>
    </location>
</feature>
<evidence type="ECO:0000256" key="3">
    <source>
        <dbReference type="SAM" id="SignalP"/>
    </source>
</evidence>
<dbReference type="Gene3D" id="1.25.40.10">
    <property type="entry name" value="Tetratricopeptide repeat domain"/>
    <property type="match status" value="1"/>
</dbReference>
<feature type="region of interest" description="Disordered" evidence="2">
    <location>
        <begin position="53"/>
        <end position="117"/>
    </location>
</feature>
<dbReference type="Pfam" id="PF13432">
    <property type="entry name" value="TPR_16"/>
    <property type="match status" value="1"/>
</dbReference>
<dbReference type="InterPro" id="IPR011990">
    <property type="entry name" value="TPR-like_helical_dom_sf"/>
</dbReference>
<evidence type="ECO:0000313" key="4">
    <source>
        <dbReference type="EMBL" id="MCS0497551.1"/>
    </source>
</evidence>
<evidence type="ECO:0000313" key="5">
    <source>
        <dbReference type="Proteomes" id="UP001151088"/>
    </source>
</evidence>
<organism evidence="4 5">
    <name type="scientific">Ancylobacter mangrovi</name>
    <dbReference type="NCBI Taxonomy" id="2972472"/>
    <lineage>
        <taxon>Bacteria</taxon>
        <taxon>Pseudomonadati</taxon>
        <taxon>Pseudomonadota</taxon>
        <taxon>Alphaproteobacteria</taxon>
        <taxon>Hyphomicrobiales</taxon>
        <taxon>Xanthobacteraceae</taxon>
        <taxon>Ancylobacter</taxon>
    </lineage>
</organism>
<dbReference type="EMBL" id="JANTHZ010000013">
    <property type="protein sequence ID" value="MCS0497551.1"/>
    <property type="molecule type" value="Genomic_DNA"/>
</dbReference>
<feature type="chain" id="PRO_5040950780" evidence="3">
    <location>
        <begin position="25"/>
        <end position="275"/>
    </location>
</feature>
<dbReference type="InterPro" id="IPR019734">
    <property type="entry name" value="TPR_rpt"/>
</dbReference>
<dbReference type="SUPFAM" id="SSF48452">
    <property type="entry name" value="TPR-like"/>
    <property type="match status" value="1"/>
</dbReference>
<feature type="signal peptide" evidence="3">
    <location>
        <begin position="1"/>
        <end position="24"/>
    </location>
</feature>
<proteinExistence type="predicted"/>
<evidence type="ECO:0000256" key="2">
    <source>
        <dbReference type="SAM" id="MobiDB-lite"/>
    </source>
</evidence>
<keyword evidence="3" id="KW-0732">Signal</keyword>
<dbReference type="RefSeq" id="WP_258734702.1">
    <property type="nucleotide sequence ID" value="NZ_JANTHZ010000013.1"/>
</dbReference>
<keyword evidence="1" id="KW-0802">TPR repeat</keyword>
<dbReference type="SMART" id="SM00028">
    <property type="entry name" value="TPR"/>
    <property type="match status" value="3"/>
</dbReference>
<name>A0A9X2PI61_9HYPH</name>
<feature type="compositionally biased region" description="Basic and acidic residues" evidence="2">
    <location>
        <begin position="101"/>
        <end position="117"/>
    </location>
</feature>
<dbReference type="PROSITE" id="PS50005">
    <property type="entry name" value="TPR"/>
    <property type="match status" value="1"/>
</dbReference>
<keyword evidence="5" id="KW-1185">Reference proteome</keyword>
<protein>
    <submittedName>
        <fullName evidence="4">Tetratricopeptide repeat protein</fullName>
    </submittedName>
</protein>
<gene>
    <name evidence="4" type="ORF">NVS89_20890</name>
</gene>
<feature type="repeat" description="TPR" evidence="1">
    <location>
        <begin position="155"/>
        <end position="188"/>
    </location>
</feature>
<sequence length="275" mass="29191">MRALFAALMIAAAPVALPAPSALALSAQSPADQPPATVHGATRRAAGLERILQVQTPGVTPEEEPADPGLIDPEITGPEDTNPDVATPDGPDENATTGAAKQDKGLEAQAKAEPDPKKRLDALFAALKAAPDKDSAKAIADRIDIALAPSGSATADLLMGRAALATEVKDYDLAIELLDAVIRIEPDHLEAWNKRATVFFLQEDFSDSLADLQQVVTREPRHYGAWAGIAIICKQIGDDKHALEAARRALAIYPHLESVEDMEKTLSLKIEGRPI</sequence>
<evidence type="ECO:0000256" key="1">
    <source>
        <dbReference type="PROSITE-ProRule" id="PRU00339"/>
    </source>
</evidence>
<dbReference type="Proteomes" id="UP001151088">
    <property type="component" value="Unassembled WGS sequence"/>
</dbReference>
<reference evidence="4" key="1">
    <citation type="submission" date="2022-08" db="EMBL/GenBank/DDBJ databases">
        <authorList>
            <person name="Li F."/>
        </authorList>
    </citation>
    <scope>NUCLEOTIDE SEQUENCE</scope>
    <source>
        <strain evidence="4">MQZ15Z-1</strain>
    </source>
</reference>
<dbReference type="AlphaFoldDB" id="A0A9X2PI61"/>
<accession>A0A9X2PI61</accession>